<gene>
    <name evidence="3" type="ORF">HUW48_11410</name>
</gene>
<dbReference type="InterPro" id="IPR036291">
    <property type="entry name" value="NAD(P)-bd_dom_sf"/>
</dbReference>
<dbReference type="GO" id="GO:0004665">
    <property type="term" value="F:prephenate dehydrogenase (NADP+) activity"/>
    <property type="evidence" value="ECO:0007669"/>
    <property type="project" value="InterPro"/>
</dbReference>
<dbReference type="SUPFAM" id="SSF48179">
    <property type="entry name" value="6-phosphogluconate dehydrogenase C-terminal domain-like"/>
    <property type="match status" value="1"/>
</dbReference>
<dbReference type="InterPro" id="IPR003099">
    <property type="entry name" value="Prephen_DH"/>
</dbReference>
<accession>A0A7L7L732</accession>
<dbReference type="PANTHER" id="PTHR21363:SF0">
    <property type="entry name" value="PREPHENATE DEHYDROGENASE [NADP(+)]"/>
    <property type="match status" value="1"/>
</dbReference>
<dbReference type="PROSITE" id="PS51176">
    <property type="entry name" value="PDH_ADH"/>
    <property type="match status" value="1"/>
</dbReference>
<keyword evidence="1 3" id="KW-0560">Oxidoreductase</keyword>
<dbReference type="Gene3D" id="1.10.3660.10">
    <property type="entry name" value="6-phosphogluconate dehydrogenase C-terminal like domain"/>
    <property type="match status" value="1"/>
</dbReference>
<dbReference type="SUPFAM" id="SSF51735">
    <property type="entry name" value="NAD(P)-binding Rossmann-fold domains"/>
    <property type="match status" value="1"/>
</dbReference>
<dbReference type="InterPro" id="IPR046825">
    <property type="entry name" value="PDH_C"/>
</dbReference>
<feature type="domain" description="Prephenate/arogenate dehydrogenase" evidence="2">
    <location>
        <begin position="1"/>
        <end position="283"/>
    </location>
</feature>
<dbReference type="EMBL" id="CP055153">
    <property type="protein sequence ID" value="QMU28607.1"/>
    <property type="molecule type" value="Genomic_DNA"/>
</dbReference>
<keyword evidence="4" id="KW-1185">Reference proteome</keyword>
<dbReference type="Proteomes" id="UP000514509">
    <property type="component" value="Chromosome"/>
</dbReference>
<reference evidence="3 4" key="1">
    <citation type="submission" date="2020-08" db="EMBL/GenBank/DDBJ databases">
        <title>Adhaeribacter dokdonensis sp. nov., isolated from the rhizosphere of Elymus tsukushiensis, a plant native to the Dokdo Islands, Republic of Korea.</title>
        <authorList>
            <person name="Ghim S.Y."/>
        </authorList>
    </citation>
    <scope>NUCLEOTIDE SEQUENCE [LARGE SCALE GENOMIC DNA]</scope>
    <source>
        <strain evidence="3 4">KUDC8001</strain>
    </source>
</reference>
<dbReference type="InterPro" id="IPR046826">
    <property type="entry name" value="PDH_N"/>
</dbReference>
<name>A0A7L7L732_9BACT</name>
<dbReference type="NCBIfam" id="NF006307">
    <property type="entry name" value="PRK08507.1"/>
    <property type="match status" value="1"/>
</dbReference>
<organism evidence="3 4">
    <name type="scientific">Adhaeribacter radiodurans</name>
    <dbReference type="NCBI Taxonomy" id="2745197"/>
    <lineage>
        <taxon>Bacteria</taxon>
        <taxon>Pseudomonadati</taxon>
        <taxon>Bacteroidota</taxon>
        <taxon>Cytophagia</taxon>
        <taxon>Cytophagales</taxon>
        <taxon>Hymenobacteraceae</taxon>
        <taxon>Adhaeribacter</taxon>
    </lineage>
</organism>
<dbReference type="FunFam" id="3.40.50.720:FF:000208">
    <property type="entry name" value="Prephenate dehydrogenase"/>
    <property type="match status" value="1"/>
</dbReference>
<dbReference type="PANTHER" id="PTHR21363">
    <property type="entry name" value="PREPHENATE DEHYDROGENASE"/>
    <property type="match status" value="1"/>
</dbReference>
<dbReference type="Pfam" id="PF20463">
    <property type="entry name" value="PDH_C"/>
    <property type="match status" value="1"/>
</dbReference>
<evidence type="ECO:0000259" key="2">
    <source>
        <dbReference type="PROSITE" id="PS51176"/>
    </source>
</evidence>
<proteinExistence type="predicted"/>
<dbReference type="InterPro" id="IPR050812">
    <property type="entry name" value="Preph/Arog_dehydrog"/>
</dbReference>
<dbReference type="AlphaFoldDB" id="A0A7L7L732"/>
<dbReference type="RefSeq" id="WP_182415790.1">
    <property type="nucleotide sequence ID" value="NZ_CP055153.1"/>
</dbReference>
<evidence type="ECO:0000313" key="3">
    <source>
        <dbReference type="EMBL" id="QMU28607.1"/>
    </source>
</evidence>
<evidence type="ECO:0000313" key="4">
    <source>
        <dbReference type="Proteomes" id="UP000514509"/>
    </source>
</evidence>
<dbReference type="KEGG" id="add:HUW48_11410"/>
<sequence length="283" mass="30997">MKLCIIGIGLLGGSFALGLKETIPDLTVIGVDNNPEHARKALDLKIVEQIMPLEAAVSIADLVALASPVNAIVALLPRVLDLVAPSAVVIDFGSTKELICSAVQHHPKRDQFVAVHPIAGTEYSGPEAAFATLLKEKTMIICEPEKSSPTALTLIKELCHNLEMRVSYMDATSHDLHLAYVSHLSHISSFALGITVLEKEKNEQNIFDMAGSGFSSTVRLAKSSPDMWAPIFTQNGRNISEALRNYIEILQNFKEIIDNQDEKKSYALMQEANEIRRILQGIK</sequence>
<dbReference type="GO" id="GO:0006571">
    <property type="term" value="P:tyrosine biosynthetic process"/>
    <property type="evidence" value="ECO:0007669"/>
    <property type="project" value="InterPro"/>
</dbReference>
<dbReference type="Pfam" id="PF02153">
    <property type="entry name" value="PDH_N"/>
    <property type="match status" value="1"/>
</dbReference>
<dbReference type="Gene3D" id="3.40.50.720">
    <property type="entry name" value="NAD(P)-binding Rossmann-like Domain"/>
    <property type="match status" value="1"/>
</dbReference>
<dbReference type="InterPro" id="IPR008927">
    <property type="entry name" value="6-PGluconate_DH-like_C_sf"/>
</dbReference>
<protein>
    <submittedName>
        <fullName evidence="3">Prephenate dehydrogenase</fullName>
        <ecNumber evidence="3">1.3.1.12</ecNumber>
    </submittedName>
</protein>
<dbReference type="GO" id="GO:0008977">
    <property type="term" value="F:prephenate dehydrogenase (NAD+) activity"/>
    <property type="evidence" value="ECO:0007669"/>
    <property type="project" value="UniProtKB-EC"/>
</dbReference>
<dbReference type="GO" id="GO:0070403">
    <property type="term" value="F:NAD+ binding"/>
    <property type="evidence" value="ECO:0007669"/>
    <property type="project" value="InterPro"/>
</dbReference>
<evidence type="ECO:0000256" key="1">
    <source>
        <dbReference type="ARBA" id="ARBA00023002"/>
    </source>
</evidence>
<dbReference type="EC" id="1.3.1.12" evidence="3"/>